<dbReference type="RefSeq" id="WP_148595749.1">
    <property type="nucleotide sequence ID" value="NZ_CP042997.1"/>
</dbReference>
<keyword evidence="3" id="KW-0408">Iron</keyword>
<organism evidence="6 7">
    <name type="scientific">Aquisphaera giovannonii</name>
    <dbReference type="NCBI Taxonomy" id="406548"/>
    <lineage>
        <taxon>Bacteria</taxon>
        <taxon>Pseudomonadati</taxon>
        <taxon>Planctomycetota</taxon>
        <taxon>Planctomycetia</taxon>
        <taxon>Isosphaerales</taxon>
        <taxon>Isosphaeraceae</taxon>
        <taxon>Aquisphaera</taxon>
    </lineage>
</organism>
<sequence length="104" mass="11134">MPGPVKVAARADIPPGGKLLAEVDGRAIAVLRVGDDFYAIDDVCTHDGGPLAEGELRGCEIRCPRHGARFDVRDGRALSFPAVEPVPTHRVEIRGDDVLVHVDD</sequence>
<evidence type="ECO:0000313" key="6">
    <source>
        <dbReference type="EMBL" id="QEH36022.1"/>
    </source>
</evidence>
<dbReference type="SUPFAM" id="SSF50022">
    <property type="entry name" value="ISP domain"/>
    <property type="match status" value="1"/>
</dbReference>
<keyword evidence="4" id="KW-0411">Iron-sulfur</keyword>
<evidence type="ECO:0000259" key="5">
    <source>
        <dbReference type="PROSITE" id="PS51296"/>
    </source>
</evidence>
<evidence type="ECO:0000256" key="1">
    <source>
        <dbReference type="ARBA" id="ARBA00022714"/>
    </source>
</evidence>
<keyword evidence="1" id="KW-0001">2Fe-2S</keyword>
<protein>
    <submittedName>
        <fullName evidence="6">Naphthalene 1,2-dioxygenase system ferredoxin subunit</fullName>
    </submittedName>
</protein>
<gene>
    <name evidence="6" type="primary">ndoA</name>
    <name evidence="6" type="ORF">OJF2_45800</name>
</gene>
<dbReference type="KEGG" id="agv:OJF2_45800"/>
<proteinExistence type="predicted"/>
<dbReference type="PROSITE" id="PS51296">
    <property type="entry name" value="RIESKE"/>
    <property type="match status" value="1"/>
</dbReference>
<dbReference type="Pfam" id="PF00355">
    <property type="entry name" value="Rieske"/>
    <property type="match status" value="1"/>
</dbReference>
<dbReference type="GO" id="GO:0051537">
    <property type="term" value="F:2 iron, 2 sulfur cluster binding"/>
    <property type="evidence" value="ECO:0007669"/>
    <property type="project" value="UniProtKB-KW"/>
</dbReference>
<dbReference type="Proteomes" id="UP000324233">
    <property type="component" value="Chromosome"/>
</dbReference>
<evidence type="ECO:0000256" key="3">
    <source>
        <dbReference type="ARBA" id="ARBA00023004"/>
    </source>
</evidence>
<keyword evidence="6" id="KW-0560">Oxidoreductase</keyword>
<dbReference type="AlphaFoldDB" id="A0A5B9W5U7"/>
<evidence type="ECO:0000256" key="4">
    <source>
        <dbReference type="ARBA" id="ARBA00023014"/>
    </source>
</evidence>
<dbReference type="PANTHER" id="PTHR21496">
    <property type="entry name" value="FERREDOXIN-RELATED"/>
    <property type="match status" value="1"/>
</dbReference>
<dbReference type="InterPro" id="IPR036922">
    <property type="entry name" value="Rieske_2Fe-2S_sf"/>
</dbReference>
<feature type="domain" description="Rieske" evidence="5">
    <location>
        <begin position="5"/>
        <end position="100"/>
    </location>
</feature>
<dbReference type="CDD" id="cd03528">
    <property type="entry name" value="Rieske_RO_ferredoxin"/>
    <property type="match status" value="1"/>
</dbReference>
<dbReference type="GO" id="GO:0051213">
    <property type="term" value="F:dioxygenase activity"/>
    <property type="evidence" value="ECO:0007669"/>
    <property type="project" value="UniProtKB-KW"/>
</dbReference>
<reference evidence="6 7" key="1">
    <citation type="submission" date="2019-08" db="EMBL/GenBank/DDBJ databases">
        <title>Deep-cultivation of Planctomycetes and their phenomic and genomic characterization uncovers novel biology.</title>
        <authorList>
            <person name="Wiegand S."/>
            <person name="Jogler M."/>
            <person name="Boedeker C."/>
            <person name="Pinto D."/>
            <person name="Vollmers J."/>
            <person name="Rivas-Marin E."/>
            <person name="Kohn T."/>
            <person name="Peeters S.H."/>
            <person name="Heuer A."/>
            <person name="Rast P."/>
            <person name="Oberbeckmann S."/>
            <person name="Bunk B."/>
            <person name="Jeske O."/>
            <person name="Meyerdierks A."/>
            <person name="Storesund J.E."/>
            <person name="Kallscheuer N."/>
            <person name="Luecker S."/>
            <person name="Lage O.M."/>
            <person name="Pohl T."/>
            <person name="Merkel B.J."/>
            <person name="Hornburger P."/>
            <person name="Mueller R.-W."/>
            <person name="Bruemmer F."/>
            <person name="Labrenz M."/>
            <person name="Spormann A.M."/>
            <person name="Op den Camp H."/>
            <person name="Overmann J."/>
            <person name="Amann R."/>
            <person name="Jetten M.S.M."/>
            <person name="Mascher T."/>
            <person name="Medema M.H."/>
            <person name="Devos D.P."/>
            <person name="Kaster A.-K."/>
            <person name="Ovreas L."/>
            <person name="Rohde M."/>
            <person name="Galperin M.Y."/>
            <person name="Jogler C."/>
        </authorList>
    </citation>
    <scope>NUCLEOTIDE SEQUENCE [LARGE SCALE GENOMIC DNA]</scope>
    <source>
        <strain evidence="6 7">OJF2</strain>
    </source>
</reference>
<keyword evidence="6" id="KW-0223">Dioxygenase</keyword>
<dbReference type="PANTHER" id="PTHR21496:SF23">
    <property type="entry name" value="3-PHENYLPROPIONATE_CINNAMIC ACID DIOXYGENASE FERREDOXIN SUBUNIT"/>
    <property type="match status" value="1"/>
</dbReference>
<dbReference type="EMBL" id="CP042997">
    <property type="protein sequence ID" value="QEH36022.1"/>
    <property type="molecule type" value="Genomic_DNA"/>
</dbReference>
<evidence type="ECO:0000256" key="2">
    <source>
        <dbReference type="ARBA" id="ARBA00022723"/>
    </source>
</evidence>
<dbReference type="Gene3D" id="2.102.10.10">
    <property type="entry name" value="Rieske [2Fe-2S] iron-sulphur domain"/>
    <property type="match status" value="1"/>
</dbReference>
<name>A0A5B9W5U7_9BACT</name>
<evidence type="ECO:0000313" key="7">
    <source>
        <dbReference type="Proteomes" id="UP000324233"/>
    </source>
</evidence>
<dbReference type="InterPro" id="IPR017941">
    <property type="entry name" value="Rieske_2Fe-2S"/>
</dbReference>
<accession>A0A5B9W5U7</accession>
<keyword evidence="2" id="KW-0479">Metal-binding</keyword>
<dbReference type="OrthoDB" id="9795104at2"/>
<dbReference type="GO" id="GO:0046872">
    <property type="term" value="F:metal ion binding"/>
    <property type="evidence" value="ECO:0007669"/>
    <property type="project" value="UniProtKB-KW"/>
</dbReference>
<keyword evidence="7" id="KW-1185">Reference proteome</keyword>